<evidence type="ECO:0000313" key="3">
    <source>
        <dbReference type="Proteomes" id="UP000027073"/>
    </source>
</evidence>
<dbReference type="VEuPathDB" id="FungiDB:PLEOSDRAFT_1067002"/>
<feature type="chain" id="PRO_5001645674" evidence="1">
    <location>
        <begin position="25"/>
        <end position="216"/>
    </location>
</feature>
<dbReference type="PANTHER" id="PTHR34618">
    <property type="entry name" value="SURFACE PROTEIN MAS1, PUTATIVE-RELATED"/>
    <property type="match status" value="1"/>
</dbReference>
<dbReference type="OrthoDB" id="3241054at2759"/>
<dbReference type="InterPro" id="IPR021476">
    <property type="entry name" value="Egh16-like"/>
</dbReference>
<feature type="signal peptide" evidence="1">
    <location>
        <begin position="1"/>
        <end position="24"/>
    </location>
</feature>
<organism evidence="2 3">
    <name type="scientific">Pleurotus ostreatus (strain PC15)</name>
    <name type="common">Oyster mushroom</name>
    <dbReference type="NCBI Taxonomy" id="1137138"/>
    <lineage>
        <taxon>Eukaryota</taxon>
        <taxon>Fungi</taxon>
        <taxon>Dikarya</taxon>
        <taxon>Basidiomycota</taxon>
        <taxon>Agaricomycotina</taxon>
        <taxon>Agaricomycetes</taxon>
        <taxon>Agaricomycetidae</taxon>
        <taxon>Agaricales</taxon>
        <taxon>Pleurotineae</taxon>
        <taxon>Pleurotaceae</taxon>
        <taxon>Pleurotus</taxon>
    </lineage>
</organism>
<proteinExistence type="predicted"/>
<evidence type="ECO:0000256" key="1">
    <source>
        <dbReference type="SAM" id="SignalP"/>
    </source>
</evidence>
<dbReference type="InParanoid" id="A0A067NGA2"/>
<accession>A0A067NGA2</accession>
<dbReference type="PANTHER" id="PTHR34618:SF1">
    <property type="entry name" value="SECRETED PROTEIN"/>
    <property type="match status" value="1"/>
</dbReference>
<dbReference type="AlphaFoldDB" id="A0A067NGA2"/>
<evidence type="ECO:0000313" key="2">
    <source>
        <dbReference type="EMBL" id="KDQ26005.1"/>
    </source>
</evidence>
<name>A0A067NGA2_PLEO1</name>
<gene>
    <name evidence="2" type="ORF">PLEOSDRAFT_1067002</name>
</gene>
<protein>
    <submittedName>
        <fullName evidence="2">Uncharacterized protein</fullName>
    </submittedName>
</protein>
<keyword evidence="1" id="KW-0732">Signal</keyword>
<dbReference type="STRING" id="1137138.A0A067NGA2"/>
<dbReference type="EMBL" id="KL198010">
    <property type="protein sequence ID" value="KDQ26005.1"/>
    <property type="molecule type" value="Genomic_DNA"/>
</dbReference>
<sequence>MFITRIIATSAVVVGLSASAYAHAAAHPALGIKEPMKRPDVRRPDAKNPCGAGVNIATSLETVQPIQVAADGTFSVVVENYNGGIDGSRQFTLKVDPTGTGKSFQAGTITKNGLKVTVKNEKETIQAKLPAGMICQGGQAQNLCVAQFTNAAVQKFGNCVVVSVQPILSTRYILIIMGSRLARAILDAEDDGADKEEVVEEVVEVVRRSLIDWIWA</sequence>
<dbReference type="HOGENOM" id="CLU_076643_1_0_1"/>
<dbReference type="Proteomes" id="UP000027073">
    <property type="component" value="Unassembled WGS sequence"/>
</dbReference>
<reference evidence="3" key="1">
    <citation type="journal article" date="2014" name="Proc. Natl. Acad. Sci. U.S.A.">
        <title>Extensive sampling of basidiomycete genomes demonstrates inadequacy of the white-rot/brown-rot paradigm for wood decay fungi.</title>
        <authorList>
            <person name="Riley R."/>
            <person name="Salamov A.A."/>
            <person name="Brown D.W."/>
            <person name="Nagy L.G."/>
            <person name="Floudas D."/>
            <person name="Held B.W."/>
            <person name="Levasseur A."/>
            <person name="Lombard V."/>
            <person name="Morin E."/>
            <person name="Otillar R."/>
            <person name="Lindquist E.A."/>
            <person name="Sun H."/>
            <person name="LaButti K.M."/>
            <person name="Schmutz J."/>
            <person name="Jabbour D."/>
            <person name="Luo H."/>
            <person name="Baker S.E."/>
            <person name="Pisabarro A.G."/>
            <person name="Walton J.D."/>
            <person name="Blanchette R.A."/>
            <person name="Henrissat B."/>
            <person name="Martin F."/>
            <person name="Cullen D."/>
            <person name="Hibbett D.S."/>
            <person name="Grigoriev I.V."/>
        </authorList>
    </citation>
    <scope>NUCLEOTIDE SEQUENCE [LARGE SCALE GENOMIC DNA]</scope>
    <source>
        <strain evidence="3">PC15</strain>
    </source>
</reference>
<dbReference type="Pfam" id="PF11327">
    <property type="entry name" value="Egh16-like"/>
    <property type="match status" value="1"/>
</dbReference>